<evidence type="ECO:0000256" key="1">
    <source>
        <dbReference type="ARBA" id="ARBA00004141"/>
    </source>
</evidence>
<dbReference type="PANTHER" id="PTHR22888:SF9">
    <property type="entry name" value="CYTOCHROME C OXIDASE SUBUNIT 2"/>
    <property type="match status" value="1"/>
</dbReference>
<evidence type="ECO:0000256" key="14">
    <source>
        <dbReference type="ARBA" id="ARBA00031399"/>
    </source>
</evidence>
<evidence type="ECO:0000313" key="20">
    <source>
        <dbReference type="Proteomes" id="UP000595197"/>
    </source>
</evidence>
<keyword evidence="4" id="KW-0813">Transport</keyword>
<dbReference type="EC" id="7.1.1.9" evidence="3"/>
<accession>A0ABX7B0J8</accession>
<evidence type="ECO:0000256" key="6">
    <source>
        <dbReference type="ARBA" id="ARBA00022692"/>
    </source>
</evidence>
<evidence type="ECO:0000256" key="3">
    <source>
        <dbReference type="ARBA" id="ARBA00012949"/>
    </source>
</evidence>
<evidence type="ECO:0000256" key="2">
    <source>
        <dbReference type="ARBA" id="ARBA00007866"/>
    </source>
</evidence>
<dbReference type="PANTHER" id="PTHR22888">
    <property type="entry name" value="CYTOCHROME C OXIDASE, SUBUNIT II"/>
    <property type="match status" value="1"/>
</dbReference>
<organism evidence="19 20">
    <name type="scientific">Skermanella cutis</name>
    <dbReference type="NCBI Taxonomy" id="2775420"/>
    <lineage>
        <taxon>Bacteria</taxon>
        <taxon>Pseudomonadati</taxon>
        <taxon>Pseudomonadota</taxon>
        <taxon>Alphaproteobacteria</taxon>
        <taxon>Rhodospirillales</taxon>
        <taxon>Azospirillaceae</taxon>
        <taxon>Skermanella</taxon>
    </lineage>
</organism>
<dbReference type="Gene3D" id="1.10.287.90">
    <property type="match status" value="1"/>
</dbReference>
<dbReference type="InterPro" id="IPR036257">
    <property type="entry name" value="Cyt_c_oxidase_su2_TM_sf"/>
</dbReference>
<dbReference type="Proteomes" id="UP000595197">
    <property type="component" value="Chromosome"/>
</dbReference>
<keyword evidence="6 17" id="KW-0812">Transmembrane</keyword>
<evidence type="ECO:0000256" key="5">
    <source>
        <dbReference type="ARBA" id="ARBA00022660"/>
    </source>
</evidence>
<dbReference type="InterPro" id="IPR002429">
    <property type="entry name" value="CcO_II-like_C"/>
</dbReference>
<dbReference type="PRINTS" id="PR01166">
    <property type="entry name" value="CYCOXIDASEII"/>
</dbReference>
<feature type="domain" description="Cytochrome oxidase subunit II copper A binding" evidence="18">
    <location>
        <begin position="103"/>
        <end position="217"/>
    </location>
</feature>
<keyword evidence="5" id="KW-0679">Respiratory chain</keyword>
<protein>
    <recommendedName>
        <fullName evidence="3">cytochrome-c oxidase</fullName>
        <ecNumber evidence="3">7.1.1.9</ecNumber>
    </recommendedName>
    <alternativeName>
        <fullName evidence="14">Cytochrome aa3 subunit 2</fullName>
    </alternativeName>
</protein>
<dbReference type="NCBIfam" id="TIGR02866">
    <property type="entry name" value="CoxB"/>
    <property type="match status" value="1"/>
</dbReference>
<comment type="catalytic activity">
    <reaction evidence="15">
        <text>4 Fe(II)-[cytochrome c] + O2 + 8 H(+)(in) = 4 Fe(III)-[cytochrome c] + 2 H2O + 4 H(+)(out)</text>
        <dbReference type="Rhea" id="RHEA:11436"/>
        <dbReference type="Rhea" id="RHEA-COMP:10350"/>
        <dbReference type="Rhea" id="RHEA-COMP:14399"/>
        <dbReference type="ChEBI" id="CHEBI:15377"/>
        <dbReference type="ChEBI" id="CHEBI:15378"/>
        <dbReference type="ChEBI" id="CHEBI:15379"/>
        <dbReference type="ChEBI" id="CHEBI:29033"/>
        <dbReference type="ChEBI" id="CHEBI:29034"/>
        <dbReference type="EC" id="7.1.1.9"/>
    </reaction>
</comment>
<dbReference type="InterPro" id="IPR034236">
    <property type="entry name" value="CuRO_CcO_Caa3_II"/>
</dbReference>
<dbReference type="Pfam" id="PF00116">
    <property type="entry name" value="COX2"/>
    <property type="match status" value="1"/>
</dbReference>
<evidence type="ECO:0000256" key="16">
    <source>
        <dbReference type="SAM" id="MobiDB-lite"/>
    </source>
</evidence>
<proteinExistence type="inferred from homology"/>
<dbReference type="InterPro" id="IPR014222">
    <property type="entry name" value="Cyt_c_oxidase_su2"/>
</dbReference>
<evidence type="ECO:0000256" key="15">
    <source>
        <dbReference type="ARBA" id="ARBA00047816"/>
    </source>
</evidence>
<name>A0ABX7B0J8_9PROT</name>
<dbReference type="InterPro" id="IPR045187">
    <property type="entry name" value="CcO_II"/>
</dbReference>
<gene>
    <name evidence="19" type="primary">coxB</name>
    <name evidence="19" type="ORF">IGS68_16955</name>
</gene>
<evidence type="ECO:0000256" key="10">
    <source>
        <dbReference type="ARBA" id="ARBA00022989"/>
    </source>
</evidence>
<dbReference type="InterPro" id="IPR001505">
    <property type="entry name" value="Copper_CuA"/>
</dbReference>
<dbReference type="RefSeq" id="WP_201071560.1">
    <property type="nucleotide sequence ID" value="NZ_CP067420.1"/>
</dbReference>
<keyword evidence="20" id="KW-1185">Reference proteome</keyword>
<feature type="region of interest" description="Disordered" evidence="16">
    <location>
        <begin position="212"/>
        <end position="242"/>
    </location>
</feature>
<dbReference type="InterPro" id="IPR008972">
    <property type="entry name" value="Cupredoxin"/>
</dbReference>
<evidence type="ECO:0000259" key="18">
    <source>
        <dbReference type="PROSITE" id="PS50857"/>
    </source>
</evidence>
<keyword evidence="11" id="KW-0186">Copper</keyword>
<dbReference type="EMBL" id="CP067420">
    <property type="protein sequence ID" value="QQP87771.1"/>
    <property type="molecule type" value="Genomic_DNA"/>
</dbReference>
<comment type="function">
    <text evidence="13">Subunits I and II form the functional core of the enzyme complex. Electrons originating in cytochrome c are transferred via heme a and Cu(A) to the binuclear center formed by heme a3 and Cu(B).</text>
</comment>
<keyword evidence="10 17" id="KW-1133">Transmembrane helix</keyword>
<evidence type="ECO:0000256" key="11">
    <source>
        <dbReference type="ARBA" id="ARBA00023008"/>
    </source>
</evidence>
<evidence type="ECO:0000313" key="19">
    <source>
        <dbReference type="EMBL" id="QQP87771.1"/>
    </source>
</evidence>
<evidence type="ECO:0000256" key="8">
    <source>
        <dbReference type="ARBA" id="ARBA00022967"/>
    </source>
</evidence>
<evidence type="ECO:0000256" key="4">
    <source>
        <dbReference type="ARBA" id="ARBA00022448"/>
    </source>
</evidence>
<dbReference type="PROSITE" id="PS00078">
    <property type="entry name" value="COX2"/>
    <property type="match status" value="1"/>
</dbReference>
<dbReference type="PROSITE" id="PS50857">
    <property type="entry name" value="COX2_CUA"/>
    <property type="match status" value="1"/>
</dbReference>
<evidence type="ECO:0000256" key="7">
    <source>
        <dbReference type="ARBA" id="ARBA00022723"/>
    </source>
</evidence>
<comment type="subcellular location">
    <subcellularLocation>
        <location evidence="1">Membrane</location>
        <topology evidence="1">Multi-pass membrane protein</topology>
    </subcellularLocation>
</comment>
<feature type="transmembrane region" description="Helical" evidence="17">
    <location>
        <begin position="30"/>
        <end position="54"/>
    </location>
</feature>
<feature type="compositionally biased region" description="Basic and acidic residues" evidence="16">
    <location>
        <begin position="227"/>
        <end position="242"/>
    </location>
</feature>
<evidence type="ECO:0000256" key="17">
    <source>
        <dbReference type="SAM" id="Phobius"/>
    </source>
</evidence>
<keyword evidence="8" id="KW-1278">Translocase</keyword>
<evidence type="ECO:0000256" key="13">
    <source>
        <dbReference type="ARBA" id="ARBA00024688"/>
    </source>
</evidence>
<comment type="similarity">
    <text evidence="2">Belongs to the cytochrome c oxidase subunit 2 family.</text>
</comment>
<keyword evidence="9" id="KW-0249">Electron transport</keyword>
<dbReference type="CDD" id="cd04213">
    <property type="entry name" value="CuRO_CcO_Caa3_II"/>
    <property type="match status" value="1"/>
</dbReference>
<dbReference type="SUPFAM" id="SSF49503">
    <property type="entry name" value="Cupredoxins"/>
    <property type="match status" value="1"/>
</dbReference>
<reference evidence="19" key="1">
    <citation type="submission" date="2021-02" db="EMBL/GenBank/DDBJ databases">
        <title>Skermanella TT6 skin isolate.</title>
        <authorList>
            <person name="Lee K."/>
            <person name="Ganzorig M."/>
        </authorList>
    </citation>
    <scope>NUCLEOTIDE SEQUENCE</scope>
    <source>
        <strain evidence="19">TT6</strain>
    </source>
</reference>
<evidence type="ECO:0000256" key="12">
    <source>
        <dbReference type="ARBA" id="ARBA00023136"/>
    </source>
</evidence>
<keyword evidence="12 17" id="KW-0472">Membrane</keyword>
<dbReference type="Gene3D" id="2.60.40.420">
    <property type="entry name" value="Cupredoxins - blue copper proteins"/>
    <property type="match status" value="1"/>
</dbReference>
<feature type="transmembrane region" description="Helical" evidence="17">
    <location>
        <begin position="66"/>
        <end position="92"/>
    </location>
</feature>
<keyword evidence="7" id="KW-0479">Metal-binding</keyword>
<evidence type="ECO:0000256" key="9">
    <source>
        <dbReference type="ARBA" id="ARBA00022982"/>
    </source>
</evidence>
<sequence length="242" mass="25669">MAAAALLGGCGGPFSTLDPAGPAAQSIATLWWVMLAGSVVLFALVMALFGFAFLRRHPSGNSDRPVGQAFVLWGGLVMPIAVLSALLGYALFVGERMVARPGDGTLRIDAHARQWQWEFAYPDTPGASATTDILHIPAGRPVDIHVTSADVIHSFWAPRLGGKIDAIPGHTNVIRLFADRPGTYYGKCSEFCGTGHAVMGFTVEAHDGAGYPARLAASNDPGQTRPDSPRPDSPRPDPQDRQ</sequence>